<name>A0A5B7DLT3_PORTR</name>
<gene>
    <name evidence="1" type="ORF">E2C01_015538</name>
</gene>
<keyword evidence="2" id="KW-1185">Reference proteome</keyword>
<comment type="caution">
    <text evidence="1">The sequence shown here is derived from an EMBL/GenBank/DDBJ whole genome shotgun (WGS) entry which is preliminary data.</text>
</comment>
<sequence>MKILRIYGCYKRHCYNLTLIPHTDYTLKGNKDDYSGTLPLPALPVLKGAQRYYYQPCAWTTPAWRPEGHLEPRCEANNGDHNWAMRKLNGANWQ</sequence>
<organism evidence="1 2">
    <name type="scientific">Portunus trituberculatus</name>
    <name type="common">Swimming crab</name>
    <name type="synonym">Neptunus trituberculatus</name>
    <dbReference type="NCBI Taxonomy" id="210409"/>
    <lineage>
        <taxon>Eukaryota</taxon>
        <taxon>Metazoa</taxon>
        <taxon>Ecdysozoa</taxon>
        <taxon>Arthropoda</taxon>
        <taxon>Crustacea</taxon>
        <taxon>Multicrustacea</taxon>
        <taxon>Malacostraca</taxon>
        <taxon>Eumalacostraca</taxon>
        <taxon>Eucarida</taxon>
        <taxon>Decapoda</taxon>
        <taxon>Pleocyemata</taxon>
        <taxon>Brachyura</taxon>
        <taxon>Eubrachyura</taxon>
        <taxon>Portunoidea</taxon>
        <taxon>Portunidae</taxon>
        <taxon>Portuninae</taxon>
        <taxon>Portunus</taxon>
    </lineage>
</organism>
<dbReference type="Proteomes" id="UP000324222">
    <property type="component" value="Unassembled WGS sequence"/>
</dbReference>
<accession>A0A5B7DLT3</accession>
<dbReference type="EMBL" id="VSRR010001096">
    <property type="protein sequence ID" value="MPC22521.1"/>
    <property type="molecule type" value="Genomic_DNA"/>
</dbReference>
<proteinExistence type="predicted"/>
<reference evidence="1 2" key="1">
    <citation type="submission" date="2019-05" db="EMBL/GenBank/DDBJ databases">
        <title>Another draft genome of Portunus trituberculatus and its Hox gene families provides insights of decapod evolution.</title>
        <authorList>
            <person name="Jeong J.-H."/>
            <person name="Song I."/>
            <person name="Kim S."/>
            <person name="Choi T."/>
            <person name="Kim D."/>
            <person name="Ryu S."/>
            <person name="Kim W."/>
        </authorList>
    </citation>
    <scope>NUCLEOTIDE SEQUENCE [LARGE SCALE GENOMIC DNA]</scope>
    <source>
        <tissue evidence="1">Muscle</tissue>
    </source>
</reference>
<dbReference type="AlphaFoldDB" id="A0A5B7DLT3"/>
<evidence type="ECO:0000313" key="2">
    <source>
        <dbReference type="Proteomes" id="UP000324222"/>
    </source>
</evidence>
<protein>
    <submittedName>
        <fullName evidence="1">Uncharacterized protein</fullName>
    </submittedName>
</protein>
<evidence type="ECO:0000313" key="1">
    <source>
        <dbReference type="EMBL" id="MPC22521.1"/>
    </source>
</evidence>